<keyword evidence="1" id="KW-0812">Transmembrane</keyword>
<accession>A0A8T4GV45</accession>
<keyword evidence="3" id="KW-1185">Reference proteome</keyword>
<keyword evidence="1" id="KW-0472">Membrane</keyword>
<evidence type="ECO:0000256" key="1">
    <source>
        <dbReference type="SAM" id="Phobius"/>
    </source>
</evidence>
<reference evidence="2" key="1">
    <citation type="submission" date="2021-03" db="EMBL/GenBank/DDBJ databases">
        <title>Genomic Encyclopedia of Type Strains, Phase IV (KMG-IV): sequencing the most valuable type-strain genomes for metagenomic binning, comparative biology and taxonomic classification.</title>
        <authorList>
            <person name="Goeker M."/>
        </authorList>
    </citation>
    <scope>NUCLEOTIDE SEQUENCE</scope>
    <source>
        <strain evidence="2">DSM 26232</strain>
    </source>
</reference>
<dbReference type="RefSeq" id="WP_209489282.1">
    <property type="nucleotide sequence ID" value="NZ_JAGGLC010000001.1"/>
</dbReference>
<dbReference type="EMBL" id="JAGGLC010000001">
    <property type="protein sequence ID" value="MBP1985564.1"/>
    <property type="molecule type" value="Genomic_DNA"/>
</dbReference>
<dbReference type="AlphaFoldDB" id="A0A8T4GV45"/>
<gene>
    <name evidence="2" type="ORF">J2753_000037</name>
</gene>
<keyword evidence="1" id="KW-1133">Transmembrane helix</keyword>
<sequence>MSTFETVMTYVGGGVSLFGLAFAATFVGYRSADPLVESFFGPLSIVVRLVGVAVGLCLVAIGLRVAVQLGDEERVAAAFENGEE</sequence>
<protein>
    <submittedName>
        <fullName evidence="2">Uncharacterized protein</fullName>
    </submittedName>
</protein>
<proteinExistence type="predicted"/>
<evidence type="ECO:0000313" key="3">
    <source>
        <dbReference type="Proteomes" id="UP000823736"/>
    </source>
</evidence>
<dbReference type="OrthoDB" id="382702at2157"/>
<feature type="transmembrane region" description="Helical" evidence="1">
    <location>
        <begin position="7"/>
        <end position="27"/>
    </location>
</feature>
<name>A0A8T4GV45_9EURY</name>
<organism evidence="2 3">
    <name type="scientific">Halolamina salifodinae</name>
    <dbReference type="NCBI Taxonomy" id="1202767"/>
    <lineage>
        <taxon>Archaea</taxon>
        <taxon>Methanobacteriati</taxon>
        <taxon>Methanobacteriota</taxon>
        <taxon>Stenosarchaea group</taxon>
        <taxon>Halobacteria</taxon>
        <taxon>Halobacteriales</taxon>
        <taxon>Haloferacaceae</taxon>
    </lineage>
</organism>
<evidence type="ECO:0000313" key="2">
    <source>
        <dbReference type="EMBL" id="MBP1985564.1"/>
    </source>
</evidence>
<feature type="transmembrane region" description="Helical" evidence="1">
    <location>
        <begin position="39"/>
        <end position="63"/>
    </location>
</feature>
<comment type="caution">
    <text evidence="2">The sequence shown here is derived from an EMBL/GenBank/DDBJ whole genome shotgun (WGS) entry which is preliminary data.</text>
</comment>
<dbReference type="Proteomes" id="UP000823736">
    <property type="component" value="Unassembled WGS sequence"/>
</dbReference>